<feature type="transmembrane region" description="Helical" evidence="8">
    <location>
        <begin position="191"/>
        <end position="210"/>
    </location>
</feature>
<evidence type="ECO:0000313" key="11">
    <source>
        <dbReference type="Proteomes" id="UP000240883"/>
    </source>
</evidence>
<dbReference type="GO" id="GO:0022857">
    <property type="term" value="F:transmembrane transporter activity"/>
    <property type="evidence" value="ECO:0007669"/>
    <property type="project" value="UniProtKB-UniRule"/>
</dbReference>
<comment type="function">
    <text evidence="1 8">Probably involved in transport through the plasma membrane.</text>
</comment>
<feature type="region of interest" description="Disordered" evidence="9">
    <location>
        <begin position="20"/>
        <end position="64"/>
    </location>
</feature>
<reference evidence="10 11" key="1">
    <citation type="journal article" date="2018" name="Front. Microbiol.">
        <title>Genome-Wide Analysis of Corynespora cassiicola Leaf Fall Disease Putative Effectors.</title>
        <authorList>
            <person name="Lopez D."/>
            <person name="Ribeiro S."/>
            <person name="Label P."/>
            <person name="Fumanal B."/>
            <person name="Venisse J.S."/>
            <person name="Kohler A."/>
            <person name="de Oliveira R.R."/>
            <person name="Labutti K."/>
            <person name="Lipzen A."/>
            <person name="Lail K."/>
            <person name="Bauer D."/>
            <person name="Ohm R.A."/>
            <person name="Barry K.W."/>
            <person name="Spatafora J."/>
            <person name="Grigoriev I.V."/>
            <person name="Martin F.M."/>
            <person name="Pujade-Renaud V."/>
        </authorList>
    </citation>
    <scope>NUCLEOTIDE SEQUENCE [LARGE SCALE GENOMIC DNA]</scope>
    <source>
        <strain evidence="10 11">Philippines</strain>
    </source>
</reference>
<dbReference type="PANTHER" id="PTHR12385">
    <property type="entry name" value="CHOLINE TRANSPORTER-LIKE (SLC FAMILY 44)"/>
    <property type="match status" value="1"/>
</dbReference>
<keyword evidence="6 8" id="KW-1133">Transmembrane helix</keyword>
<feature type="transmembrane region" description="Helical" evidence="8">
    <location>
        <begin position="469"/>
        <end position="490"/>
    </location>
</feature>
<feature type="compositionally biased region" description="Pro residues" evidence="9">
    <location>
        <begin position="26"/>
        <end position="54"/>
    </location>
</feature>
<keyword evidence="7 8" id="KW-0472">Membrane</keyword>
<keyword evidence="5 8" id="KW-0812">Transmembrane</keyword>
<dbReference type="InterPro" id="IPR007603">
    <property type="entry name" value="Choline_transptr-like"/>
</dbReference>
<feature type="transmembrane region" description="Helical" evidence="8">
    <location>
        <begin position="163"/>
        <end position="184"/>
    </location>
</feature>
<evidence type="ECO:0000256" key="2">
    <source>
        <dbReference type="ARBA" id="ARBA00004651"/>
    </source>
</evidence>
<protein>
    <recommendedName>
        <fullName evidence="4 8">Protein PNS1</fullName>
    </recommendedName>
</protein>
<dbReference type="AlphaFoldDB" id="A0A2T2NVK7"/>
<feature type="transmembrane region" description="Helical" evidence="8">
    <location>
        <begin position="230"/>
        <end position="259"/>
    </location>
</feature>
<feature type="transmembrane region" description="Helical" evidence="8">
    <location>
        <begin position="130"/>
        <end position="151"/>
    </location>
</feature>
<evidence type="ECO:0000256" key="9">
    <source>
        <dbReference type="SAM" id="MobiDB-lite"/>
    </source>
</evidence>
<sequence>MAHAGEAANYYNGQQDSYYQMQSPAKYPPPQQYPPPQHPPPPQYGQNYGPPPPQQNGTMPGYGNSEKQDFEQTFKIESPKWNDWWAGVLFIAVFLGYAAVSGITIQGYYKARNFSFNGGGIYNSRNDFGLSTNTIVLFAFVLVVAIVFSYAYMWAARAFTKQFIWITGILNIIFGFATAFYMLYRRYWSGGIVFLIFAIFYVICFISWIPRIPFSVVMLQTSIDVSKRFGHVYVVSLIGGVLAAAFGAWFSVTMVSVYVKYQPGNNPACRNGVGDCGSGKVIGLLVFITFAMYWISEWLKNTIHTTISGVYGSWYFCPNNFPKGATRGAFKRSVTYSFGSISLGSLIVAIIQFMRHLASVAKQTAAQDGNIIGTIVFCCLECLIGCLSWAVEFLNRYAFSYIALYGKSYFAAAKDTWTMIKDRGIDALVNECLIGPVLSMGATFIGYACAFLAYLYLIFTSPAYNSNGAFTPVVVAYAFLIGLQICNIFTTPISSGVDTIFVAMAWDPEVLMREHPDLYQQMIAVYPHVQEAIHA</sequence>
<dbReference type="EMBL" id="KZ678133">
    <property type="protein sequence ID" value="PSN69316.1"/>
    <property type="molecule type" value="Genomic_DNA"/>
</dbReference>
<evidence type="ECO:0000256" key="4">
    <source>
        <dbReference type="ARBA" id="ARBA00015388"/>
    </source>
</evidence>
<feature type="transmembrane region" description="Helical" evidence="8">
    <location>
        <begin position="370"/>
        <end position="391"/>
    </location>
</feature>
<evidence type="ECO:0000256" key="5">
    <source>
        <dbReference type="ARBA" id="ARBA00022692"/>
    </source>
</evidence>
<accession>A0A2T2NVK7</accession>
<dbReference type="GO" id="GO:0005886">
    <property type="term" value="C:plasma membrane"/>
    <property type="evidence" value="ECO:0007669"/>
    <property type="project" value="UniProtKB-SubCell"/>
</dbReference>
<evidence type="ECO:0000256" key="3">
    <source>
        <dbReference type="ARBA" id="ARBA00007168"/>
    </source>
</evidence>
<dbReference type="PANTHER" id="PTHR12385:SF4">
    <property type="entry name" value="PROTEIN PNS1"/>
    <property type="match status" value="1"/>
</dbReference>
<dbReference type="Proteomes" id="UP000240883">
    <property type="component" value="Unassembled WGS sequence"/>
</dbReference>
<gene>
    <name evidence="10" type="ORF">BS50DRAFT_599590</name>
</gene>
<feature type="transmembrane region" description="Helical" evidence="8">
    <location>
        <begin position="336"/>
        <end position="358"/>
    </location>
</feature>
<dbReference type="OrthoDB" id="44736at2759"/>
<proteinExistence type="inferred from homology"/>
<feature type="transmembrane region" description="Helical" evidence="8">
    <location>
        <begin position="84"/>
        <end position="109"/>
    </location>
</feature>
<evidence type="ECO:0000313" key="10">
    <source>
        <dbReference type="EMBL" id="PSN69316.1"/>
    </source>
</evidence>
<feature type="transmembrane region" description="Helical" evidence="8">
    <location>
        <begin position="279"/>
        <end position="296"/>
    </location>
</feature>
<feature type="transmembrane region" description="Helical" evidence="8">
    <location>
        <begin position="433"/>
        <end position="457"/>
    </location>
</feature>
<name>A0A2T2NVK7_CORCC</name>
<evidence type="ECO:0000256" key="8">
    <source>
        <dbReference type="RuleBase" id="RU368066"/>
    </source>
</evidence>
<dbReference type="STRING" id="1448308.A0A2T2NVK7"/>
<evidence type="ECO:0000256" key="6">
    <source>
        <dbReference type="ARBA" id="ARBA00022989"/>
    </source>
</evidence>
<organism evidence="10 11">
    <name type="scientific">Corynespora cassiicola Philippines</name>
    <dbReference type="NCBI Taxonomy" id="1448308"/>
    <lineage>
        <taxon>Eukaryota</taxon>
        <taxon>Fungi</taxon>
        <taxon>Dikarya</taxon>
        <taxon>Ascomycota</taxon>
        <taxon>Pezizomycotina</taxon>
        <taxon>Dothideomycetes</taxon>
        <taxon>Pleosporomycetidae</taxon>
        <taxon>Pleosporales</taxon>
        <taxon>Corynesporascaceae</taxon>
        <taxon>Corynespora</taxon>
    </lineage>
</organism>
<dbReference type="Pfam" id="PF04515">
    <property type="entry name" value="Choline_transpo"/>
    <property type="match status" value="1"/>
</dbReference>
<evidence type="ECO:0000256" key="1">
    <source>
        <dbReference type="ARBA" id="ARBA00002957"/>
    </source>
</evidence>
<comment type="similarity">
    <text evidence="3 8">Belongs to the CTL (choline transporter-like) family.</text>
</comment>
<keyword evidence="11" id="KW-1185">Reference proteome</keyword>
<evidence type="ECO:0000256" key="7">
    <source>
        <dbReference type="ARBA" id="ARBA00023136"/>
    </source>
</evidence>
<comment type="subcellular location">
    <subcellularLocation>
        <location evidence="2 8">Cell membrane</location>
        <topology evidence="2 8">Multi-pass membrane protein</topology>
    </subcellularLocation>
</comment>